<proteinExistence type="predicted"/>
<protein>
    <submittedName>
        <fullName evidence="1">Msl5258 protein</fullName>
    </submittedName>
</protein>
<dbReference type="InterPro" id="IPR008792">
    <property type="entry name" value="PQQD"/>
</dbReference>
<dbReference type="InterPro" id="IPR041881">
    <property type="entry name" value="PqqD_sf"/>
</dbReference>
<gene>
    <name evidence="1" type="ORF">MNB_SV-6-603</name>
</gene>
<accession>A0A1W1CC54</accession>
<name>A0A1W1CC54_9ZZZZ</name>
<dbReference type="Pfam" id="PF05402">
    <property type="entry name" value="PqqD"/>
    <property type="match status" value="1"/>
</dbReference>
<dbReference type="AlphaFoldDB" id="A0A1W1CC54"/>
<reference evidence="1" key="1">
    <citation type="submission" date="2016-10" db="EMBL/GenBank/DDBJ databases">
        <authorList>
            <person name="de Groot N.N."/>
        </authorList>
    </citation>
    <scope>NUCLEOTIDE SEQUENCE</scope>
</reference>
<dbReference type="Gene3D" id="1.10.10.1150">
    <property type="entry name" value="Coenzyme PQQ synthesis protein D (PqqD)"/>
    <property type="match status" value="1"/>
</dbReference>
<sequence>MTLDSNIEFIDTIFTQKVDDEIVLFDSKSEYYYGLDSIGAIMWESMIECSDLHLVHQKLLDRFDVDSQRLETDLLHFIEKLIENGLLREKY</sequence>
<evidence type="ECO:0000313" key="1">
    <source>
        <dbReference type="EMBL" id="SFV63339.1"/>
    </source>
</evidence>
<organism evidence="1">
    <name type="scientific">hydrothermal vent metagenome</name>
    <dbReference type="NCBI Taxonomy" id="652676"/>
    <lineage>
        <taxon>unclassified sequences</taxon>
        <taxon>metagenomes</taxon>
        <taxon>ecological metagenomes</taxon>
    </lineage>
</organism>
<dbReference type="EMBL" id="FPHC01000067">
    <property type="protein sequence ID" value="SFV63339.1"/>
    <property type="molecule type" value="Genomic_DNA"/>
</dbReference>